<accession>A0A5B0QRD6</accession>
<dbReference type="InterPro" id="IPR021109">
    <property type="entry name" value="Peptidase_aspartic_dom_sf"/>
</dbReference>
<dbReference type="Proteomes" id="UP000324748">
    <property type="component" value="Unassembled WGS sequence"/>
</dbReference>
<feature type="region of interest" description="Disordered" evidence="1">
    <location>
        <begin position="1"/>
        <end position="40"/>
    </location>
</feature>
<sequence>MPPYGLIHTGDQTQDEIDPQQASGSGGPQVQESAARVVRGEELDQVSAEVTRMQRSIDRMMTLMENSAIFQPPPPVHVPLQTPHDYTHPIVPPQLQSHPQNPPPTNPFQRPGFLPVQPHQAQTAPAFQEQAPRTQPAPVFVEQPFQEDEQPAQPEPQRLKDVFFSGEPGHLLSFLRTIRDFLRNNRLGFSSEKRRVVWISRHFGFHPSERKKTPSPAENWYSSLVIDNARRQGVIDVYGYLDGQPFILPTLSSVSAFLEGMITVFGDKFMRENAKRALEACKQRNLTIGEYNSQFKSLVYLVEDVEATRIEKYTAGLNPRIIRKAMSKQWTDATTLDEKMELASDAAAQLDILALLPPDPPMGTQFHPLSSSRVVHPPPPPPRPQRDPDAMEIDAVRAVTATAGRSILDAARAICRARNLCFRCLAPIVPGVHTGSLNCPNPFITSAQRQEFVERCRRNPTATPTPVSSIRTLPSPSSSFLTYQPAPPSSPLPVTEKPSVTSDNSHPPVAAPSSSSQLGYDEYYEDYEEEDCATVDVPLATVQVRLEGSKGSRLLVPVSFRGPGGALIPATILVDTGAMANFVNESFVRQHDLKIRPRNTPIRCVGFDGREGVGGLVTQDWAGMIQLSSVDAKPFTLQSSFGITRLGSVDAIFGLPWLDRQGWVASGSLNGGHQFTLGSTPLYVIESASVGGKPGDELYTPSP</sequence>
<dbReference type="EMBL" id="VSWC01000014">
    <property type="protein sequence ID" value="KAA1115475.1"/>
    <property type="molecule type" value="Genomic_DNA"/>
</dbReference>
<feature type="compositionally biased region" description="Polar residues" evidence="1">
    <location>
        <begin position="460"/>
        <end position="472"/>
    </location>
</feature>
<proteinExistence type="predicted"/>
<feature type="compositionally biased region" description="Polar residues" evidence="1">
    <location>
        <begin position="20"/>
        <end position="32"/>
    </location>
</feature>
<evidence type="ECO:0000256" key="1">
    <source>
        <dbReference type="SAM" id="MobiDB-lite"/>
    </source>
</evidence>
<keyword evidence="3" id="KW-1185">Reference proteome</keyword>
<dbReference type="Gene3D" id="2.40.70.10">
    <property type="entry name" value="Acid Proteases"/>
    <property type="match status" value="1"/>
</dbReference>
<protein>
    <recommendedName>
        <fullName evidence="4">Retrotransposon gag domain-containing protein</fullName>
    </recommendedName>
</protein>
<dbReference type="PANTHER" id="PTHR15503:SF22">
    <property type="entry name" value="TRANSPOSON TY3-I GAG POLYPROTEIN"/>
    <property type="match status" value="1"/>
</dbReference>
<evidence type="ECO:0000313" key="3">
    <source>
        <dbReference type="Proteomes" id="UP000324748"/>
    </source>
</evidence>
<comment type="caution">
    <text evidence="2">The sequence shown here is derived from an EMBL/GenBank/DDBJ whole genome shotgun (WGS) entry which is preliminary data.</text>
</comment>
<evidence type="ECO:0008006" key="4">
    <source>
        <dbReference type="Google" id="ProtNLM"/>
    </source>
</evidence>
<organism evidence="2 3">
    <name type="scientific">Puccinia graminis f. sp. tritici</name>
    <dbReference type="NCBI Taxonomy" id="56615"/>
    <lineage>
        <taxon>Eukaryota</taxon>
        <taxon>Fungi</taxon>
        <taxon>Dikarya</taxon>
        <taxon>Basidiomycota</taxon>
        <taxon>Pucciniomycotina</taxon>
        <taxon>Pucciniomycetes</taxon>
        <taxon>Pucciniales</taxon>
        <taxon>Pucciniaceae</taxon>
        <taxon>Puccinia</taxon>
    </lineage>
</organism>
<evidence type="ECO:0000313" key="2">
    <source>
        <dbReference type="EMBL" id="KAA1115475.1"/>
    </source>
</evidence>
<reference evidence="2 3" key="1">
    <citation type="submission" date="2019-05" db="EMBL/GenBank/DDBJ databases">
        <title>Emergence of the Ug99 lineage of the wheat stem rust pathogen through somatic hybridization.</title>
        <authorList>
            <person name="Li F."/>
            <person name="Upadhyaya N.M."/>
            <person name="Sperschneider J."/>
            <person name="Matny O."/>
            <person name="Nguyen-Phuc H."/>
            <person name="Mago R."/>
            <person name="Raley C."/>
            <person name="Miller M.E."/>
            <person name="Silverstein K.A.T."/>
            <person name="Henningsen E."/>
            <person name="Hirsch C.D."/>
            <person name="Visser B."/>
            <person name="Pretorius Z.A."/>
            <person name="Steffenson B.J."/>
            <person name="Schwessinger B."/>
            <person name="Dodds P.N."/>
            <person name="Figueroa M."/>
        </authorList>
    </citation>
    <scope>NUCLEOTIDE SEQUENCE [LARGE SCALE GENOMIC DNA]</scope>
    <source>
        <strain evidence="2">21-0</strain>
    </source>
</reference>
<dbReference type="PANTHER" id="PTHR15503">
    <property type="entry name" value="LDOC1 RELATED"/>
    <property type="match status" value="1"/>
</dbReference>
<dbReference type="InterPro" id="IPR032567">
    <property type="entry name" value="RTL1-rel"/>
</dbReference>
<dbReference type="AlphaFoldDB" id="A0A5B0QRD6"/>
<dbReference type="CDD" id="cd00303">
    <property type="entry name" value="retropepsin_like"/>
    <property type="match status" value="1"/>
</dbReference>
<feature type="region of interest" description="Disordered" evidence="1">
    <location>
        <begin position="459"/>
        <end position="516"/>
    </location>
</feature>
<feature type="compositionally biased region" description="Low complexity" evidence="1">
    <location>
        <begin position="505"/>
        <end position="516"/>
    </location>
</feature>
<feature type="region of interest" description="Disordered" evidence="1">
    <location>
        <begin position="364"/>
        <end position="389"/>
    </location>
</feature>
<gene>
    <name evidence="2" type="ORF">PGT21_036832</name>
</gene>
<feature type="region of interest" description="Disordered" evidence="1">
    <location>
        <begin position="86"/>
        <end position="133"/>
    </location>
</feature>
<name>A0A5B0QRD6_PUCGR</name>